<dbReference type="InterPro" id="IPR051091">
    <property type="entry name" value="O-Glucosyltr/Glycosyltrsf_90"/>
</dbReference>
<reference evidence="3" key="1">
    <citation type="journal article" date="2020" name="Nature">
        <title>Giant virus diversity and host interactions through global metagenomics.</title>
        <authorList>
            <person name="Schulz F."/>
            <person name="Roux S."/>
            <person name="Paez-Espino D."/>
            <person name="Jungbluth S."/>
            <person name="Walsh D.A."/>
            <person name="Denef V.J."/>
            <person name="McMahon K.D."/>
            <person name="Konstantinidis K.T."/>
            <person name="Eloe-Fadrosh E.A."/>
            <person name="Kyrpides N.C."/>
            <person name="Woyke T."/>
        </authorList>
    </citation>
    <scope>NUCLEOTIDE SEQUENCE</scope>
    <source>
        <strain evidence="3">GVMAG-S-ERX555967-131</strain>
    </source>
</reference>
<organism evidence="3">
    <name type="scientific">viral metagenome</name>
    <dbReference type="NCBI Taxonomy" id="1070528"/>
    <lineage>
        <taxon>unclassified sequences</taxon>
        <taxon>metagenomes</taxon>
        <taxon>organismal metagenomes</taxon>
    </lineage>
</organism>
<keyword evidence="1" id="KW-0808">Transferase</keyword>
<dbReference type="SMART" id="SM00672">
    <property type="entry name" value="CAP10"/>
    <property type="match status" value="1"/>
</dbReference>
<dbReference type="AlphaFoldDB" id="A0A6C0F9K4"/>
<protein>
    <recommendedName>
        <fullName evidence="2">Glycosyl transferase CAP10 domain-containing protein</fullName>
    </recommendedName>
</protein>
<dbReference type="Pfam" id="PF05686">
    <property type="entry name" value="Glyco_transf_90"/>
    <property type="match status" value="1"/>
</dbReference>
<evidence type="ECO:0000313" key="3">
    <source>
        <dbReference type="EMBL" id="QHT37283.1"/>
    </source>
</evidence>
<dbReference type="PANTHER" id="PTHR12203">
    <property type="entry name" value="KDEL LYS-ASP-GLU-LEU CONTAINING - RELATED"/>
    <property type="match status" value="1"/>
</dbReference>
<dbReference type="GO" id="GO:0016740">
    <property type="term" value="F:transferase activity"/>
    <property type="evidence" value="ECO:0007669"/>
    <property type="project" value="UniProtKB-KW"/>
</dbReference>
<name>A0A6C0F9K4_9ZZZZ</name>
<dbReference type="PANTHER" id="PTHR12203:SF35">
    <property type="entry name" value="PROTEIN O-GLUCOSYLTRANSFERASE 1"/>
    <property type="match status" value="1"/>
</dbReference>
<evidence type="ECO:0000259" key="2">
    <source>
        <dbReference type="SMART" id="SM00672"/>
    </source>
</evidence>
<dbReference type="Gene3D" id="3.40.50.11350">
    <property type="match status" value="1"/>
</dbReference>
<sequence length="598" mass="69662">MEKNILLCKWGLGDKLLTAISIITISKLTNTSYKIILNAYKNRNYKWGDSNYNIDLIDFKDLNIIDTINELKLNIPKWTELGKTNKTINAYRQKFVNSNIIDVNGPIPLSPIGIYELFNRQIEYYKICETYLNIAKCIQPSNLIKDNIPDNINECIGIHLRGTDKIINGQSTIWNSNVEEYNTQLNKTMKYIDHCIENNDKYFFISGDSKDKILDISKYINNKNGVIINCVYDDDLTYFREILDFFCLSKCKLIIQTIKASTYSLTASLIGNQKIINFSSEPSQQLLYYNLFEHVNVNNDTMLFNDIIKFYHEVLKTHNFSYVQYKNLINITNTSKYTVIVRDGIPIFPKDFDAMRRFRILQKSNIIKCKTYAVNLCDGDHCDDVISEDIPLFAFACKKECSKYTLIPDIHYLESNGYQNIKKDDIPWEQKQSIAYWRGQPSGFKVTAKEDLNLLPRIKLAYLSENLNLLDVKITNGIVNLKRDISKYLKTLSIYGEKKDFIENYKYKYVINIDGFGPAWSGLYLKLCSKCLVFCIESQFKQWYYEGLLPWVHYVPIKSDMSDLEDQVKWAINNDEKAKNIAEASYKFMKSLKQFNSS</sequence>
<dbReference type="EMBL" id="MN738791">
    <property type="protein sequence ID" value="QHT37283.1"/>
    <property type="molecule type" value="Genomic_DNA"/>
</dbReference>
<evidence type="ECO:0000256" key="1">
    <source>
        <dbReference type="ARBA" id="ARBA00022679"/>
    </source>
</evidence>
<dbReference type="InterPro" id="IPR006598">
    <property type="entry name" value="CAP10"/>
</dbReference>
<accession>A0A6C0F9K4</accession>
<proteinExistence type="predicted"/>
<feature type="domain" description="Glycosyl transferase CAP10" evidence="2">
    <location>
        <begin position="366"/>
        <end position="596"/>
    </location>
</feature>